<dbReference type="Gene3D" id="1.10.10.1400">
    <property type="entry name" value="Terminase, small subunit, N-terminal DNA-binding domain, HTH motif"/>
    <property type="match status" value="1"/>
</dbReference>
<comment type="caution">
    <text evidence="1">The sequence shown here is derived from an EMBL/GenBank/DDBJ whole genome shotgun (WGS) entry which is preliminary data.</text>
</comment>
<evidence type="ECO:0008006" key="3">
    <source>
        <dbReference type="Google" id="ProtNLM"/>
    </source>
</evidence>
<accession>A0A271LP27</accession>
<dbReference type="GO" id="GO:0051276">
    <property type="term" value="P:chromosome organization"/>
    <property type="evidence" value="ECO:0007669"/>
    <property type="project" value="InterPro"/>
</dbReference>
<dbReference type="AlphaFoldDB" id="A0A271LP27"/>
<evidence type="ECO:0000313" key="2">
    <source>
        <dbReference type="Proteomes" id="UP000216442"/>
    </source>
</evidence>
<keyword evidence="2" id="KW-1185">Reference proteome</keyword>
<dbReference type="Pfam" id="PF03592">
    <property type="entry name" value="Terminase_2"/>
    <property type="match status" value="1"/>
</dbReference>
<reference evidence="1 2" key="1">
    <citation type="submission" date="2017-08" db="EMBL/GenBank/DDBJ databases">
        <title>Mesorhizobium wenxinae sp. nov., a novel rhizobial species isolated from root nodules of chickpea (Cicer arietinum L.).</title>
        <authorList>
            <person name="Zhang J."/>
        </authorList>
    </citation>
    <scope>NUCLEOTIDE SEQUENCE [LARGE SCALE GENOMIC DNA]</scope>
    <source>
        <strain evidence="1 2">SDW018</strain>
    </source>
</reference>
<dbReference type="RefSeq" id="WP_095493046.1">
    <property type="nucleotide sequence ID" value="NZ_NPKJ01000041.1"/>
</dbReference>
<name>A0A271LP27_9HYPH</name>
<dbReference type="OrthoDB" id="9813753at2"/>
<dbReference type="InterPro" id="IPR005335">
    <property type="entry name" value="Terminase_ssu"/>
</dbReference>
<gene>
    <name evidence="1" type="ORF">CIT26_13570</name>
</gene>
<sequence>MSEGNLTAKQEAFAAAYVETGNGSKAYRLSHDVGADTKPETVWSEASRLLASPKVSARVKELQAEARALLMVSVGTLTDELEQARLKAMADDKGASAAVSATMGKAKLHGLLVDKAEVTGKDGKDLMPDHSPRKLAKAVALILAKGMKEADGSRS</sequence>
<protein>
    <recommendedName>
        <fullName evidence="3">Terminase small subunit</fullName>
    </recommendedName>
</protein>
<dbReference type="Proteomes" id="UP000216442">
    <property type="component" value="Unassembled WGS sequence"/>
</dbReference>
<dbReference type="InterPro" id="IPR038713">
    <property type="entry name" value="Terminase_Gp1_N_sf"/>
</dbReference>
<evidence type="ECO:0000313" key="1">
    <source>
        <dbReference type="EMBL" id="PAQ09547.1"/>
    </source>
</evidence>
<proteinExistence type="predicted"/>
<organism evidence="1 2">
    <name type="scientific">Mesorhizobium temperatum</name>
    <dbReference type="NCBI Taxonomy" id="241416"/>
    <lineage>
        <taxon>Bacteria</taxon>
        <taxon>Pseudomonadati</taxon>
        <taxon>Pseudomonadota</taxon>
        <taxon>Alphaproteobacteria</taxon>
        <taxon>Hyphomicrobiales</taxon>
        <taxon>Phyllobacteriaceae</taxon>
        <taxon>Mesorhizobium</taxon>
    </lineage>
</organism>
<dbReference type="EMBL" id="NPKJ01000041">
    <property type="protein sequence ID" value="PAQ09547.1"/>
    <property type="molecule type" value="Genomic_DNA"/>
</dbReference>